<comment type="catalytic activity">
    <reaction evidence="7">
        <text>ATP + H2O = ADP + phosphate + H(+)</text>
        <dbReference type="Rhea" id="RHEA:13065"/>
        <dbReference type="ChEBI" id="CHEBI:15377"/>
        <dbReference type="ChEBI" id="CHEBI:15378"/>
        <dbReference type="ChEBI" id="CHEBI:30616"/>
        <dbReference type="ChEBI" id="CHEBI:43474"/>
        <dbReference type="ChEBI" id="CHEBI:456216"/>
        <dbReference type="EC" id="5.6.2.3"/>
    </reaction>
</comment>
<keyword evidence="12" id="KW-1185">Reference proteome</keyword>
<evidence type="ECO:0000259" key="9">
    <source>
        <dbReference type="PROSITE" id="PS51192"/>
    </source>
</evidence>
<dbReference type="SMART" id="SM00491">
    <property type="entry name" value="HELICc2"/>
    <property type="match status" value="1"/>
</dbReference>
<accession>A0ABV8TXM2</accession>
<dbReference type="InterPro" id="IPR014013">
    <property type="entry name" value="Helic_SF1/SF2_ATP-bd_DinG/Rad3"/>
</dbReference>
<keyword evidence="3 11" id="KW-0378">Hydrolase</keyword>
<evidence type="ECO:0000256" key="3">
    <source>
        <dbReference type="ARBA" id="ARBA00022801"/>
    </source>
</evidence>
<dbReference type="PANTHER" id="PTHR11472:SF34">
    <property type="entry name" value="REGULATOR OF TELOMERE ELONGATION HELICASE 1"/>
    <property type="match status" value="1"/>
</dbReference>
<sequence>MTSLSSLDLLDAVIGRTPSGEARPGQRQMAEAVEKSAESGRHLIVQAGTGTGKSLAYLCAALASGKRVVIATATLALQAQLVNVDLPRLVKATAPLLGRAPTFSLLKGRNNYLCHAKMAADEEEDAGTLEGTQQLKWASSSKGFAAQVKRLYAFANETDSGDRDDLDPGVSDQVWRQASTSSSECPGATKCDWGTECFSEMARARAMEADIVVTNHALLTIDMFSEGTVLPEHDLLIIDEAHELADRATSAARAELSPARLEWLATRSRRILGADIAGDFNEAADQLRMAIEDTGEERIKNGLPEQLDDALTLVTAACNNATTVIKNLAKDDKNALVTGQIRSGIDEARDCAVRARENSGNDVIWCQPKPASLIAAPLFVGGLLAANLYESRTVVATSATLTLGGTFDTVARSLGLGIAVEDDDFDPPSPTAQPTPLTGAGEAGASRVEWDELDVGSPFDYRKQGILYVASHLPRPGKDGSANGAMDELVDLIEASGGGALCLFSSRRAADEAADALRGRVDYPVMVQGEETLSTLVRQFKEDRDSCLLGVMSLWQGVDVPGDSCRLVVIDRIPFPRPNEPLTAARTEASEKRGRSGFMDVSVPVAAQRIAQGAGRLIRRSSDRGVVAVLDSRLASKMGYTNYLRNSLPDMWYSTDGDKVKAALQRLNRS</sequence>
<dbReference type="InterPro" id="IPR014001">
    <property type="entry name" value="Helicase_ATP-bd"/>
</dbReference>
<dbReference type="SMART" id="SM00487">
    <property type="entry name" value="DEXDc"/>
    <property type="match status" value="1"/>
</dbReference>
<evidence type="ECO:0000256" key="5">
    <source>
        <dbReference type="ARBA" id="ARBA00038058"/>
    </source>
</evidence>
<dbReference type="SUPFAM" id="SSF52540">
    <property type="entry name" value="P-loop containing nucleoside triphosphate hydrolases"/>
    <property type="match status" value="1"/>
</dbReference>
<dbReference type="InterPro" id="IPR045028">
    <property type="entry name" value="DinG/Rad3-like"/>
</dbReference>
<feature type="domain" description="Helicase ATP-binding" evidence="10">
    <location>
        <begin position="12"/>
        <end position="301"/>
    </location>
</feature>
<dbReference type="PROSITE" id="PS51192">
    <property type="entry name" value="HELICASE_ATP_BIND_1"/>
    <property type="match status" value="1"/>
</dbReference>
<feature type="domain" description="Helicase ATP-binding" evidence="9">
    <location>
        <begin position="34"/>
        <end position="285"/>
    </location>
</feature>
<protein>
    <recommendedName>
        <fullName evidence="6">DNA 5'-3' helicase</fullName>
        <ecNumber evidence="6">5.6.2.3</ecNumber>
    </recommendedName>
</protein>
<dbReference type="EMBL" id="JBHSDK010000012">
    <property type="protein sequence ID" value="MFC4335239.1"/>
    <property type="molecule type" value="Genomic_DNA"/>
</dbReference>
<dbReference type="Proteomes" id="UP001595823">
    <property type="component" value="Unassembled WGS sequence"/>
</dbReference>
<evidence type="ECO:0000256" key="8">
    <source>
        <dbReference type="SAM" id="MobiDB-lite"/>
    </source>
</evidence>
<dbReference type="Pfam" id="PF13307">
    <property type="entry name" value="Helicase_C_2"/>
    <property type="match status" value="1"/>
</dbReference>
<evidence type="ECO:0000256" key="7">
    <source>
        <dbReference type="ARBA" id="ARBA00048954"/>
    </source>
</evidence>
<keyword evidence="11" id="KW-0347">Helicase</keyword>
<dbReference type="PANTHER" id="PTHR11472">
    <property type="entry name" value="DNA REPAIR DEAD HELICASE RAD3/XP-D SUBFAMILY MEMBER"/>
    <property type="match status" value="1"/>
</dbReference>
<reference evidence="12" key="1">
    <citation type="journal article" date="2019" name="Int. J. Syst. Evol. Microbiol.">
        <title>The Global Catalogue of Microorganisms (GCM) 10K type strain sequencing project: providing services to taxonomists for standard genome sequencing and annotation.</title>
        <authorList>
            <consortium name="The Broad Institute Genomics Platform"/>
            <consortium name="The Broad Institute Genome Sequencing Center for Infectious Disease"/>
            <person name="Wu L."/>
            <person name="Ma J."/>
        </authorList>
    </citation>
    <scope>NUCLEOTIDE SEQUENCE [LARGE SCALE GENOMIC DNA]</scope>
    <source>
        <strain evidence="12">IBRC-M 10908</strain>
    </source>
</reference>
<dbReference type="GO" id="GO:0003678">
    <property type="term" value="F:DNA helicase activity"/>
    <property type="evidence" value="ECO:0007669"/>
    <property type="project" value="UniProtKB-EC"/>
</dbReference>
<feature type="compositionally biased region" description="Polar residues" evidence="8">
    <location>
        <begin position="174"/>
        <end position="184"/>
    </location>
</feature>
<dbReference type="EC" id="5.6.2.3" evidence="6"/>
<name>A0ABV8TXM2_9ACTN</name>
<evidence type="ECO:0000256" key="2">
    <source>
        <dbReference type="ARBA" id="ARBA00022741"/>
    </source>
</evidence>
<dbReference type="InterPro" id="IPR006555">
    <property type="entry name" value="ATP-dep_Helicase_C"/>
</dbReference>
<evidence type="ECO:0000256" key="1">
    <source>
        <dbReference type="ARBA" id="ARBA00001966"/>
    </source>
</evidence>
<evidence type="ECO:0000256" key="6">
    <source>
        <dbReference type="ARBA" id="ARBA00044969"/>
    </source>
</evidence>
<keyword evidence="2" id="KW-0547">Nucleotide-binding</keyword>
<feature type="region of interest" description="Disordered" evidence="8">
    <location>
        <begin position="421"/>
        <end position="444"/>
    </location>
</feature>
<organism evidence="11 12">
    <name type="scientific">Salininema proteolyticum</name>
    <dbReference type="NCBI Taxonomy" id="1607685"/>
    <lineage>
        <taxon>Bacteria</taxon>
        <taxon>Bacillati</taxon>
        <taxon>Actinomycetota</taxon>
        <taxon>Actinomycetes</taxon>
        <taxon>Glycomycetales</taxon>
        <taxon>Glycomycetaceae</taxon>
        <taxon>Salininema</taxon>
    </lineage>
</organism>
<dbReference type="InterPro" id="IPR011545">
    <property type="entry name" value="DEAD/DEAH_box_helicase_dom"/>
</dbReference>
<comment type="similarity">
    <text evidence="5">Belongs to the helicase family. DinG subfamily.</text>
</comment>
<dbReference type="Gene3D" id="3.40.50.300">
    <property type="entry name" value="P-loop containing nucleotide triphosphate hydrolases"/>
    <property type="match status" value="2"/>
</dbReference>
<dbReference type="GO" id="GO:0016787">
    <property type="term" value="F:hydrolase activity"/>
    <property type="evidence" value="ECO:0007669"/>
    <property type="project" value="UniProtKB-KW"/>
</dbReference>
<feature type="region of interest" description="Disordered" evidence="8">
    <location>
        <begin position="159"/>
        <end position="185"/>
    </location>
</feature>
<comment type="cofactor">
    <cofactor evidence="1">
        <name>[4Fe-4S] cluster</name>
        <dbReference type="ChEBI" id="CHEBI:49883"/>
    </cofactor>
</comment>
<evidence type="ECO:0000313" key="11">
    <source>
        <dbReference type="EMBL" id="MFC4335239.1"/>
    </source>
</evidence>
<evidence type="ECO:0000259" key="10">
    <source>
        <dbReference type="PROSITE" id="PS51193"/>
    </source>
</evidence>
<dbReference type="RefSeq" id="WP_380619749.1">
    <property type="nucleotide sequence ID" value="NZ_JBHSDK010000012.1"/>
</dbReference>
<proteinExistence type="inferred from homology"/>
<gene>
    <name evidence="11" type="ORF">ACFPET_08515</name>
</gene>
<comment type="caution">
    <text evidence="11">The sequence shown here is derived from an EMBL/GenBank/DDBJ whole genome shotgun (WGS) entry which is preliminary data.</text>
</comment>
<keyword evidence="4" id="KW-0067">ATP-binding</keyword>
<dbReference type="Pfam" id="PF00270">
    <property type="entry name" value="DEAD"/>
    <property type="match status" value="1"/>
</dbReference>
<evidence type="ECO:0000256" key="4">
    <source>
        <dbReference type="ARBA" id="ARBA00022840"/>
    </source>
</evidence>
<evidence type="ECO:0000313" key="12">
    <source>
        <dbReference type="Proteomes" id="UP001595823"/>
    </source>
</evidence>
<dbReference type="PROSITE" id="PS51193">
    <property type="entry name" value="HELICASE_ATP_BIND_2"/>
    <property type="match status" value="1"/>
</dbReference>
<dbReference type="InterPro" id="IPR027417">
    <property type="entry name" value="P-loop_NTPase"/>
</dbReference>